<dbReference type="GO" id="GO:0048812">
    <property type="term" value="P:neuron projection morphogenesis"/>
    <property type="evidence" value="ECO:0000318"/>
    <property type="project" value="GO_Central"/>
</dbReference>
<protein>
    <submittedName>
        <fullName evidence="3">Traf2 and NCK-interacting protein kinase</fullName>
    </submittedName>
</protein>
<dbReference type="SMART" id="SM00220">
    <property type="entry name" value="S_TKc"/>
    <property type="match status" value="1"/>
</dbReference>
<dbReference type="Proteomes" id="UP000008143">
    <property type="component" value="Chromosome 7"/>
</dbReference>
<name>A0A8J1JVF3_XENTR</name>
<dbReference type="InterPro" id="IPR000719">
    <property type="entry name" value="Prot_kinase_dom"/>
</dbReference>
<dbReference type="FunFam" id="1.10.510.10:FF:000906">
    <property type="entry name" value="Spectrin, beta, non-erythrocytic 1"/>
    <property type="match status" value="1"/>
</dbReference>
<dbReference type="GO" id="GO:0005524">
    <property type="term" value="F:ATP binding"/>
    <property type="evidence" value="ECO:0007669"/>
    <property type="project" value="InterPro"/>
</dbReference>
<dbReference type="Pfam" id="PF00069">
    <property type="entry name" value="Pkinase"/>
    <property type="match status" value="1"/>
</dbReference>
<sequence>MEFCAGGSIYDLMETKKDYSLGERWISYICKGVLQGLCHLQDLKMIHHDLKPENLMLTRSADIKIIDFGLATVGETSISVAGTATYMAPEVFACCQDNYVGYDNKADVWSLGIIAIEMAEGNAPHSELTEIKFIKRVIHGPPPKLTWTRWSVTFHDFIYQCLKKDPAKRPTAKQLLSHQFIAGMWDERDVKIQISKHLQKCKEAKR</sequence>
<dbReference type="Gene3D" id="1.10.510.10">
    <property type="entry name" value="Transferase(Phosphotransferase) domain 1"/>
    <property type="match status" value="1"/>
</dbReference>
<dbReference type="RefSeq" id="XP_031761868.1">
    <property type="nucleotide sequence ID" value="XM_031906008.1"/>
</dbReference>
<keyword evidence="2" id="KW-1185">Reference proteome</keyword>
<keyword evidence="3" id="KW-0808">Transferase</keyword>
<accession>A0A8J1JVF3</accession>
<gene>
    <name evidence="3 4" type="primary">LOC108648112</name>
</gene>
<dbReference type="GO" id="GO:0000165">
    <property type="term" value="P:MAPK cascade"/>
    <property type="evidence" value="ECO:0000318"/>
    <property type="project" value="GO_Central"/>
</dbReference>
<dbReference type="PANTHER" id="PTHR48015:SF42">
    <property type="entry name" value="SERINE_THREONINE-PROTEIN KINASE MIG-15-LIKE"/>
    <property type="match status" value="1"/>
</dbReference>
<dbReference type="InterPro" id="IPR050285">
    <property type="entry name" value="STE20_Ser/Thr_kinase"/>
</dbReference>
<dbReference type="InterPro" id="IPR011009">
    <property type="entry name" value="Kinase-like_dom_sf"/>
</dbReference>
<dbReference type="GO" id="GO:0004674">
    <property type="term" value="F:protein serine/threonine kinase activity"/>
    <property type="evidence" value="ECO:0000318"/>
    <property type="project" value="GO_Central"/>
</dbReference>
<proteinExistence type="predicted"/>
<dbReference type="Xenbase" id="XB-GENE-29091015">
    <property type="gene designation" value="LOC108648112"/>
</dbReference>
<dbReference type="OMA" id="GMWDERD"/>
<dbReference type="GeneID" id="108648112"/>
<evidence type="ECO:0000259" key="1">
    <source>
        <dbReference type="PROSITE" id="PS50011"/>
    </source>
</evidence>
<organism evidence="2 3">
    <name type="scientific">Xenopus tropicalis</name>
    <name type="common">Western clawed frog</name>
    <name type="synonym">Silurana tropicalis</name>
    <dbReference type="NCBI Taxonomy" id="8364"/>
    <lineage>
        <taxon>Eukaryota</taxon>
        <taxon>Metazoa</taxon>
        <taxon>Chordata</taxon>
        <taxon>Craniata</taxon>
        <taxon>Vertebrata</taxon>
        <taxon>Euteleostomi</taxon>
        <taxon>Amphibia</taxon>
        <taxon>Batrachia</taxon>
        <taxon>Anura</taxon>
        <taxon>Pipoidea</taxon>
        <taxon>Pipidae</taxon>
        <taxon>Xenopodinae</taxon>
        <taxon>Xenopus</taxon>
        <taxon>Silurana</taxon>
    </lineage>
</organism>
<dbReference type="PROSITE" id="PS00108">
    <property type="entry name" value="PROTEIN_KINASE_ST"/>
    <property type="match status" value="1"/>
</dbReference>
<evidence type="ECO:0000313" key="2">
    <source>
        <dbReference type="Proteomes" id="UP000008143"/>
    </source>
</evidence>
<dbReference type="AGR" id="Xenbase:XB-GENE-29091015"/>
<dbReference type="KEGG" id="xtr:108648112"/>
<evidence type="ECO:0000313" key="4">
    <source>
        <dbReference type="Xenbase" id="XB-GENE-29091015"/>
    </source>
</evidence>
<evidence type="ECO:0000313" key="3">
    <source>
        <dbReference type="RefSeq" id="XP_031761868.1"/>
    </source>
</evidence>
<dbReference type="PROSITE" id="PS50011">
    <property type="entry name" value="PROTEIN_KINASE_DOM"/>
    <property type="match status" value="1"/>
</dbReference>
<feature type="domain" description="Protein kinase" evidence="1">
    <location>
        <begin position="1"/>
        <end position="181"/>
    </location>
</feature>
<keyword evidence="3" id="KW-0418">Kinase</keyword>
<dbReference type="AlphaFoldDB" id="A0A8J1JVF3"/>
<dbReference type="InterPro" id="IPR008271">
    <property type="entry name" value="Ser/Thr_kinase_AS"/>
</dbReference>
<dbReference type="SUPFAM" id="SSF56112">
    <property type="entry name" value="Protein kinase-like (PK-like)"/>
    <property type="match status" value="1"/>
</dbReference>
<dbReference type="PANTHER" id="PTHR48015">
    <property type="entry name" value="SERINE/THREONINE-PROTEIN KINASE TAO"/>
    <property type="match status" value="1"/>
</dbReference>
<dbReference type="GO" id="GO:0005737">
    <property type="term" value="C:cytoplasm"/>
    <property type="evidence" value="ECO:0000318"/>
    <property type="project" value="GO_Central"/>
</dbReference>
<dbReference type="OrthoDB" id="8693905at2759"/>
<dbReference type="GO" id="GO:0043408">
    <property type="term" value="P:regulation of MAPK cascade"/>
    <property type="evidence" value="ECO:0000318"/>
    <property type="project" value="GO_Central"/>
</dbReference>
<reference evidence="3" key="1">
    <citation type="submission" date="2025-08" db="UniProtKB">
        <authorList>
            <consortium name="RefSeq"/>
        </authorList>
    </citation>
    <scope>IDENTIFICATION</scope>
    <source>
        <strain evidence="3">Nigerian</strain>
        <tissue evidence="3">Liver and blood</tissue>
    </source>
</reference>